<proteinExistence type="predicted"/>
<comment type="caution">
    <text evidence="1">The sequence shown here is derived from an EMBL/GenBank/DDBJ whole genome shotgun (WGS) entry which is preliminary data.</text>
</comment>
<dbReference type="Proteomes" id="UP000275925">
    <property type="component" value="Unassembled WGS sequence"/>
</dbReference>
<evidence type="ECO:0000313" key="1">
    <source>
        <dbReference type="EMBL" id="GBR77023.1"/>
    </source>
</evidence>
<feature type="non-terminal residue" evidence="1">
    <location>
        <position position="1"/>
    </location>
</feature>
<organism evidence="1 2">
    <name type="scientific">Candidatus Termititenax persephonae</name>
    <dbReference type="NCBI Taxonomy" id="2218525"/>
    <lineage>
        <taxon>Bacteria</taxon>
        <taxon>Bacillati</taxon>
        <taxon>Candidatus Margulisiibacteriota</taxon>
        <taxon>Candidatus Termititenacia</taxon>
        <taxon>Candidatus Termititenacales</taxon>
        <taxon>Candidatus Termititenacaceae</taxon>
        <taxon>Candidatus Termititenax</taxon>
    </lineage>
</organism>
<reference evidence="1 2" key="1">
    <citation type="journal article" date="2019" name="ISME J.">
        <title>Genome analyses of uncultured TG2/ZB3 bacteria in 'Margulisbacteria' specifically attached to ectosymbiotic spirochetes of protists in the termite gut.</title>
        <authorList>
            <person name="Utami Y.D."/>
            <person name="Kuwahara H."/>
            <person name="Igai K."/>
            <person name="Murakami T."/>
            <person name="Sugaya K."/>
            <person name="Morikawa T."/>
            <person name="Nagura Y."/>
            <person name="Yuki M."/>
            <person name="Deevong P."/>
            <person name="Inoue T."/>
            <person name="Kihara K."/>
            <person name="Lo N."/>
            <person name="Yamada A."/>
            <person name="Ohkuma M."/>
            <person name="Hongoh Y."/>
        </authorList>
    </citation>
    <scope>NUCLEOTIDE SEQUENCE [LARGE SCALE GENOMIC DNA]</scope>
    <source>
        <strain evidence="1">NkOx7-02</strain>
    </source>
</reference>
<keyword evidence="2" id="KW-1185">Reference proteome</keyword>
<gene>
    <name evidence="1" type="ORF">NO2_1483</name>
</gene>
<dbReference type="AlphaFoldDB" id="A0A388TJ61"/>
<sequence>GKYQEIRSRFADLLWVDYANFLIEDVKDMSTDTEMRIRFDLSYKVHAACQKIEEYNRLLGLAKDNFELFPLKPPDISFRFPRFFSQSRQSHYAGNIRP</sequence>
<accession>A0A388TJ61</accession>
<protein>
    <submittedName>
        <fullName evidence="1">Uncharacterized protein</fullName>
    </submittedName>
</protein>
<dbReference type="EMBL" id="BGZO01000085">
    <property type="protein sequence ID" value="GBR77023.1"/>
    <property type="molecule type" value="Genomic_DNA"/>
</dbReference>
<evidence type="ECO:0000313" key="2">
    <source>
        <dbReference type="Proteomes" id="UP000275925"/>
    </source>
</evidence>
<name>A0A388TJ61_9BACT</name>